<proteinExistence type="predicted"/>
<evidence type="ECO:0000313" key="4">
    <source>
        <dbReference type="Proteomes" id="UP000663908"/>
    </source>
</evidence>
<feature type="transmembrane region" description="Helical" evidence="2">
    <location>
        <begin position="220"/>
        <end position="238"/>
    </location>
</feature>
<feature type="transmembrane region" description="Helical" evidence="2">
    <location>
        <begin position="245"/>
        <end position="263"/>
    </location>
</feature>
<organism evidence="3 4">
    <name type="scientific">Streptomyces cyanogenus</name>
    <dbReference type="NCBI Taxonomy" id="80860"/>
    <lineage>
        <taxon>Bacteria</taxon>
        <taxon>Bacillati</taxon>
        <taxon>Actinomycetota</taxon>
        <taxon>Actinomycetes</taxon>
        <taxon>Kitasatosporales</taxon>
        <taxon>Streptomycetaceae</taxon>
        <taxon>Streptomyces</taxon>
    </lineage>
</organism>
<gene>
    <name evidence="3" type="primary">ydcO</name>
    <name evidence="3" type="ORF">S1361_05735</name>
</gene>
<feature type="transmembrane region" description="Helical" evidence="2">
    <location>
        <begin position="171"/>
        <end position="190"/>
    </location>
</feature>
<feature type="transmembrane region" description="Helical" evidence="2">
    <location>
        <begin position="147"/>
        <end position="165"/>
    </location>
</feature>
<keyword evidence="2" id="KW-1133">Transmembrane helix</keyword>
<feature type="transmembrane region" description="Helical" evidence="2">
    <location>
        <begin position="437"/>
        <end position="459"/>
    </location>
</feature>
<protein>
    <submittedName>
        <fullName evidence="3">Inner membrane protein YdcO</fullName>
    </submittedName>
</protein>
<keyword evidence="4" id="KW-1185">Reference proteome</keyword>
<feature type="transmembrane region" description="Helical" evidence="2">
    <location>
        <begin position="122"/>
        <end position="140"/>
    </location>
</feature>
<feature type="transmembrane region" description="Helical" evidence="2">
    <location>
        <begin position="197"/>
        <end position="214"/>
    </location>
</feature>
<dbReference type="InterPro" id="IPR004711">
    <property type="entry name" value="Benzoate_Transporter"/>
</dbReference>
<dbReference type="Proteomes" id="UP000663908">
    <property type="component" value="Chromosome"/>
</dbReference>
<feature type="region of interest" description="Disordered" evidence="1">
    <location>
        <begin position="1"/>
        <end position="68"/>
    </location>
</feature>
<sequence>MSPEPPETDTTPGAAHTAAPPSAAGRSAPERPGGPEPSGRPESAGGRESARRSASAGGPEPAGEPEAVAEIEPAPRPRLLRDASLSAVLAGLVAVVVSYSGPLVIVLAAASAGHLDTAQTSSWVWAISIGSGLTCIGLSLRTRIPVITAWSTPGAALLVTSLGAYSYAEAIGAFLITGAVITLIGLTGVFGWLMRQVPAAVVSAMLAGILFSFGTHVFTSLGTAPVIAGSVLLAYLVAKRLLPRYAVLIALAVGVVASAATSRLHVHVGTMELARPVLTTPEFSVASLVGIAVPLTLATLASQNAPGMAVLTASGYRPEDRLLIGTTGLVSTALAPFGSHAINLAAITAAICTGPESHPDPRRRYVAGVSCGAFYLLIGAFGSTLVAFFAGLPKELVAAIAGVALFGALAGGITGAVKEEKDREAALITFLATASGVTLFGIGSAFWGLVFGVAAHLVLSGRWRRRTAEA</sequence>
<feature type="transmembrane region" description="Helical" evidence="2">
    <location>
        <begin position="365"/>
        <end position="389"/>
    </location>
</feature>
<feature type="compositionally biased region" description="Low complexity" evidence="1">
    <location>
        <begin position="56"/>
        <end position="68"/>
    </location>
</feature>
<feature type="transmembrane region" description="Helical" evidence="2">
    <location>
        <begin position="396"/>
        <end position="417"/>
    </location>
</feature>
<feature type="transmembrane region" description="Helical" evidence="2">
    <location>
        <begin position="85"/>
        <end position="110"/>
    </location>
</feature>
<feature type="compositionally biased region" description="Low complexity" evidence="1">
    <location>
        <begin position="10"/>
        <end position="31"/>
    </location>
</feature>
<reference evidence="3 4" key="1">
    <citation type="submission" date="2021-03" db="EMBL/GenBank/DDBJ databases">
        <title>Complete genome sequence of Streptomyces cyanogenus S136, producer of anticancer angucycline landomycin A.</title>
        <authorList>
            <person name="Hrab P."/>
            <person name="Ruckert C."/>
            <person name="Busche T."/>
            <person name="Ostash I."/>
            <person name="Kalinowski J."/>
            <person name="Fedorenko V."/>
            <person name="Yushchuk O."/>
            <person name="Ostash B."/>
        </authorList>
    </citation>
    <scope>NUCLEOTIDE SEQUENCE [LARGE SCALE GENOMIC DNA]</scope>
    <source>
        <strain evidence="3 4">S136</strain>
    </source>
</reference>
<evidence type="ECO:0000256" key="1">
    <source>
        <dbReference type="SAM" id="MobiDB-lite"/>
    </source>
</evidence>
<dbReference type="EMBL" id="CP071839">
    <property type="protein sequence ID" value="QTD96843.1"/>
    <property type="molecule type" value="Genomic_DNA"/>
</dbReference>
<dbReference type="PANTHER" id="PTHR30199">
    <property type="entry name" value="MFS FAMILY TRANSPORTER, PREDICTED SUBSTRATE BENZOATE"/>
    <property type="match status" value="1"/>
</dbReference>
<accession>A0ABX7TMK1</accession>
<feature type="transmembrane region" description="Helical" evidence="2">
    <location>
        <begin position="283"/>
        <end position="301"/>
    </location>
</feature>
<evidence type="ECO:0000313" key="3">
    <source>
        <dbReference type="EMBL" id="QTD96843.1"/>
    </source>
</evidence>
<keyword evidence="2" id="KW-0812">Transmembrane</keyword>
<evidence type="ECO:0000256" key="2">
    <source>
        <dbReference type="SAM" id="Phobius"/>
    </source>
</evidence>
<dbReference type="Pfam" id="PF03594">
    <property type="entry name" value="BenE"/>
    <property type="match status" value="1"/>
</dbReference>
<dbReference type="PANTHER" id="PTHR30199:SF0">
    <property type="entry name" value="INNER MEMBRANE PROTEIN YDCO"/>
    <property type="match status" value="1"/>
</dbReference>
<name>A0ABX7TMK1_STRCY</name>
<keyword evidence="2" id="KW-0472">Membrane</keyword>
<dbReference type="NCBIfam" id="TIGR00843">
    <property type="entry name" value="benE"/>
    <property type="match status" value="1"/>
</dbReference>
<feature type="transmembrane region" description="Helical" evidence="2">
    <location>
        <begin position="322"/>
        <end position="345"/>
    </location>
</feature>